<dbReference type="CDD" id="cd02440">
    <property type="entry name" value="AdoMet_MTases"/>
    <property type="match status" value="1"/>
</dbReference>
<evidence type="ECO:0000313" key="3">
    <source>
        <dbReference type="Proteomes" id="UP000031563"/>
    </source>
</evidence>
<accession>A0A0F5HPD0</accession>
<accession>A0A0F5HKR9</accession>
<dbReference type="RefSeq" id="WP_039236344.1">
    <property type="nucleotide sequence ID" value="NZ_JWIR02000074.1"/>
</dbReference>
<dbReference type="STRING" id="1221996.QY95_03523"/>
<gene>
    <name evidence="2" type="ORF">QY95_03523</name>
</gene>
<dbReference type="Gene3D" id="3.40.50.150">
    <property type="entry name" value="Vaccinia Virus protein VP39"/>
    <property type="match status" value="1"/>
</dbReference>
<evidence type="ECO:0000313" key="2">
    <source>
        <dbReference type="EMBL" id="KKB35234.1"/>
    </source>
</evidence>
<dbReference type="InterPro" id="IPR025714">
    <property type="entry name" value="Methyltranfer_dom"/>
</dbReference>
<comment type="caution">
    <text evidence="2">The sequence shown here is derived from an EMBL/GenBank/DDBJ whole genome shotgun (WGS) entry which is preliminary data.</text>
</comment>
<dbReference type="InterPro" id="IPR029063">
    <property type="entry name" value="SAM-dependent_MTases_sf"/>
</dbReference>
<reference evidence="2" key="1">
    <citation type="submission" date="2015-02" db="EMBL/GenBank/DDBJ databases">
        <title>Genome Assembly of Bacillaceae bacterium MTCC 8252.</title>
        <authorList>
            <person name="Verma A."/>
            <person name="Khatri I."/>
            <person name="Mual P."/>
            <person name="Subramanian S."/>
            <person name="Krishnamurthi S."/>
        </authorList>
    </citation>
    <scope>NUCLEOTIDE SEQUENCE [LARGE SCALE GENOMIC DNA]</scope>
    <source>
        <strain evidence="2">MTCC 8252</strain>
    </source>
</reference>
<dbReference type="Pfam" id="PF13847">
    <property type="entry name" value="Methyltransf_31"/>
    <property type="match status" value="1"/>
</dbReference>
<dbReference type="PANTHER" id="PTHR43861">
    <property type="entry name" value="TRANS-ACONITATE 2-METHYLTRANSFERASE-RELATED"/>
    <property type="match status" value="1"/>
</dbReference>
<dbReference type="EMBL" id="JWIR02000074">
    <property type="protein sequence ID" value="KKB35234.1"/>
    <property type="molecule type" value="Genomic_DNA"/>
</dbReference>
<proteinExistence type="predicted"/>
<sequence>MEKYFYEAFEGLARLAPGSEQSTKKAAALVNVDKEKELNILDIGCGTGIHTLILAEVFPNARITAIDTSQSFLDMLKKHLHKKGLEDRITVLNASMFEMDFPKETFDLIWAEGSIYIAGFQEGLKQWKPLLKRNGYLVCSEISWLHAKPSEESKEFWMQGYPEINTISNKVNQLIDLEYAYAFSFVLPKEDWLEYYHPLERRLKEMEDKYNDTPAALNVVNMIRQEINLYHHHFHDYSYVFYGMKKI</sequence>
<name>A0A0F5HPD0_BACTR</name>
<evidence type="ECO:0000259" key="1">
    <source>
        <dbReference type="Pfam" id="PF13847"/>
    </source>
</evidence>
<dbReference type="SUPFAM" id="SSF53335">
    <property type="entry name" value="S-adenosyl-L-methionine-dependent methyltransferases"/>
    <property type="match status" value="1"/>
</dbReference>
<protein>
    <recommendedName>
        <fullName evidence="1">Methyltransferase domain-containing protein</fullName>
    </recommendedName>
</protein>
<keyword evidence="3" id="KW-1185">Reference proteome</keyword>
<organism evidence="2 3">
    <name type="scientific">Bacillus thermotolerans</name>
    <name type="common">Quasibacillus thermotolerans</name>
    <dbReference type="NCBI Taxonomy" id="1221996"/>
    <lineage>
        <taxon>Bacteria</taxon>
        <taxon>Bacillati</taxon>
        <taxon>Bacillota</taxon>
        <taxon>Bacilli</taxon>
        <taxon>Bacillales</taxon>
        <taxon>Bacillaceae</taxon>
        <taxon>Bacillus</taxon>
    </lineage>
</organism>
<dbReference type="OrthoDB" id="9772751at2"/>
<feature type="domain" description="Methyltransferase" evidence="1">
    <location>
        <begin position="35"/>
        <end position="156"/>
    </location>
</feature>
<dbReference type="Proteomes" id="UP000031563">
    <property type="component" value="Unassembled WGS sequence"/>
</dbReference>
<dbReference type="AlphaFoldDB" id="A0A0F5HPD0"/>